<dbReference type="EMBL" id="LXFE01000420">
    <property type="protein sequence ID" value="OLL25370.1"/>
    <property type="molecule type" value="Genomic_DNA"/>
</dbReference>
<comment type="caution">
    <text evidence="1">The sequence shown here is derived from an EMBL/GenBank/DDBJ whole genome shotgun (WGS) entry which is preliminary data.</text>
</comment>
<dbReference type="Gene3D" id="2.30.30.100">
    <property type="match status" value="1"/>
</dbReference>
<evidence type="ECO:0000313" key="2">
    <source>
        <dbReference type="Proteomes" id="UP000186594"/>
    </source>
</evidence>
<proteinExistence type="predicted"/>
<accession>A0A1U7LRS0</accession>
<dbReference type="OrthoDB" id="77463at2759"/>
<dbReference type="AlphaFoldDB" id="A0A1U7LRS0"/>
<name>A0A1U7LRS0_NEOID</name>
<organism evidence="1 2">
    <name type="scientific">Neolecta irregularis (strain DAH-3)</name>
    <dbReference type="NCBI Taxonomy" id="1198029"/>
    <lineage>
        <taxon>Eukaryota</taxon>
        <taxon>Fungi</taxon>
        <taxon>Dikarya</taxon>
        <taxon>Ascomycota</taxon>
        <taxon>Taphrinomycotina</taxon>
        <taxon>Neolectales</taxon>
        <taxon>Neolectaceae</taxon>
        <taxon>Neolecta</taxon>
    </lineage>
</organism>
<gene>
    <name evidence="1" type="ORF">NEOLI_002822</name>
</gene>
<dbReference type="Proteomes" id="UP000186594">
    <property type="component" value="Unassembled WGS sequence"/>
</dbReference>
<evidence type="ECO:0000313" key="1">
    <source>
        <dbReference type="EMBL" id="OLL25370.1"/>
    </source>
</evidence>
<keyword evidence="2" id="KW-1185">Reference proteome</keyword>
<reference evidence="1 2" key="1">
    <citation type="submission" date="2016-04" db="EMBL/GenBank/DDBJ databases">
        <title>Evolutionary innovation and constraint leading to complex multicellularity in the Ascomycota.</title>
        <authorList>
            <person name="Cisse O."/>
            <person name="Nguyen A."/>
            <person name="Hewitt D.A."/>
            <person name="Jedd G."/>
            <person name="Stajich J.E."/>
        </authorList>
    </citation>
    <scope>NUCLEOTIDE SEQUENCE [LARGE SCALE GENOMIC DNA]</scope>
    <source>
        <strain evidence="1 2">DAH-3</strain>
    </source>
</reference>
<sequence>MTDDGNVKSSFPPGISSIEELENARGKFAFVIFKRSEPLEGYLWNVDPSSGSVLIYQKKDDEEDRKARVVLCMNDAVAKIQIDHERNTVSLTEIDKALNWTPEGRSG</sequence>
<protein>
    <submittedName>
        <fullName evidence="1">Uncharacterized protein</fullName>
    </submittedName>
</protein>